<dbReference type="InterPro" id="IPR001807">
    <property type="entry name" value="ClC"/>
</dbReference>
<dbReference type="RefSeq" id="WP_224036151.1">
    <property type="nucleotide sequence ID" value="NZ_AP024849.1"/>
</dbReference>
<keyword evidence="2 5" id="KW-0812">Transmembrane</keyword>
<accession>A0ABN6IUC8</accession>
<dbReference type="Gene3D" id="1.10.3080.10">
    <property type="entry name" value="Clc chloride channel"/>
    <property type="match status" value="1"/>
</dbReference>
<dbReference type="Proteomes" id="UP000824633">
    <property type="component" value="Chromosome"/>
</dbReference>
<evidence type="ECO:0000256" key="1">
    <source>
        <dbReference type="ARBA" id="ARBA00004141"/>
    </source>
</evidence>
<evidence type="ECO:0000256" key="4">
    <source>
        <dbReference type="ARBA" id="ARBA00023136"/>
    </source>
</evidence>
<feature type="transmembrane region" description="Helical" evidence="5">
    <location>
        <begin position="28"/>
        <end position="46"/>
    </location>
</feature>
<reference evidence="7" key="1">
    <citation type="submission" date="2021-07" db="EMBL/GenBank/DDBJ databases">
        <title>Complete genome sequencing of a Clostridium isolate.</title>
        <authorList>
            <person name="Ueki A."/>
            <person name="Tonouchi A."/>
        </authorList>
    </citation>
    <scope>NUCLEOTIDE SEQUENCE [LARGE SCALE GENOMIC DNA]</scope>
    <source>
        <strain evidence="7">C5S11</strain>
    </source>
</reference>
<feature type="transmembrane region" description="Helical" evidence="5">
    <location>
        <begin position="53"/>
        <end position="73"/>
    </location>
</feature>
<proteinExistence type="predicted"/>
<dbReference type="SUPFAM" id="SSF81340">
    <property type="entry name" value="Clc chloride channel"/>
    <property type="match status" value="1"/>
</dbReference>
<keyword evidence="7" id="KW-1185">Reference proteome</keyword>
<comment type="subcellular location">
    <subcellularLocation>
        <location evidence="1">Membrane</location>
        <topology evidence="1">Multi-pass membrane protein</topology>
    </subcellularLocation>
</comment>
<gene>
    <name evidence="6" type="ORF">psyc5s11_05470</name>
</gene>
<dbReference type="Pfam" id="PF00654">
    <property type="entry name" value="Voltage_CLC"/>
    <property type="match status" value="1"/>
</dbReference>
<dbReference type="EMBL" id="AP024849">
    <property type="protein sequence ID" value="BCZ44480.1"/>
    <property type="molecule type" value="Genomic_DNA"/>
</dbReference>
<evidence type="ECO:0000256" key="3">
    <source>
        <dbReference type="ARBA" id="ARBA00022989"/>
    </source>
</evidence>
<evidence type="ECO:0000313" key="7">
    <source>
        <dbReference type="Proteomes" id="UP000824633"/>
    </source>
</evidence>
<organism evidence="6 7">
    <name type="scientific">Clostridium gelidum</name>
    <dbReference type="NCBI Taxonomy" id="704125"/>
    <lineage>
        <taxon>Bacteria</taxon>
        <taxon>Bacillati</taxon>
        <taxon>Bacillota</taxon>
        <taxon>Clostridia</taxon>
        <taxon>Eubacteriales</taxon>
        <taxon>Clostridiaceae</taxon>
        <taxon>Clostridium</taxon>
    </lineage>
</organism>
<dbReference type="PRINTS" id="PR00762">
    <property type="entry name" value="CLCHANNEL"/>
</dbReference>
<keyword evidence="4 5" id="KW-0472">Membrane</keyword>
<name>A0ABN6IUC8_9CLOT</name>
<dbReference type="InterPro" id="IPR014743">
    <property type="entry name" value="Cl-channel_core"/>
</dbReference>
<keyword evidence="3 5" id="KW-1133">Transmembrane helix</keyword>
<evidence type="ECO:0000256" key="2">
    <source>
        <dbReference type="ARBA" id="ARBA00022692"/>
    </source>
</evidence>
<evidence type="ECO:0000313" key="6">
    <source>
        <dbReference type="EMBL" id="BCZ44480.1"/>
    </source>
</evidence>
<evidence type="ECO:0000256" key="5">
    <source>
        <dbReference type="SAM" id="Phobius"/>
    </source>
</evidence>
<sequence>MIVVLVKFLFAMVSLGSGAPGWIFIPLLAIGALIGNIYGVALVHFIHFDSMYINNFVILAMAEYFAAVVRSPITGKINMDDLPTVTIKE</sequence>
<protein>
    <submittedName>
        <fullName evidence="6">Uncharacterized protein</fullName>
    </submittedName>
</protein>